<name>A0A250B378_9GAMM</name>
<dbReference type="InterPro" id="IPR019629">
    <property type="entry name" value="Uncharacterised_HI1736/YgjV"/>
</dbReference>
<proteinExistence type="predicted"/>
<sequence length="185" mass="21036">MAFYWFAQSIGVLAFLVGITSFFNRDDRRFKLQLSAYSLVIGIHYFLMGASAAGSSAVLSACRNLVAIRTCSLWVMWIFLALTLVMGLSRFHHWIELLPIFGTSISTWALFRTRGLTTRCVMWCSTACWVTHNIWLGSIGGSLIEGSFLVMNAFNILRFRRLLRRGIDPFAIEKQAPKRRLVSEN</sequence>
<dbReference type="AlphaFoldDB" id="A0A250B378"/>
<feature type="transmembrane region" description="Helical" evidence="1">
    <location>
        <begin position="65"/>
        <end position="85"/>
    </location>
</feature>
<feature type="transmembrane region" description="Helical" evidence="1">
    <location>
        <begin position="6"/>
        <end position="24"/>
    </location>
</feature>
<evidence type="ECO:0000313" key="2">
    <source>
        <dbReference type="EMBL" id="ATA20545.1"/>
    </source>
</evidence>
<evidence type="ECO:0000256" key="1">
    <source>
        <dbReference type="SAM" id="Phobius"/>
    </source>
</evidence>
<accession>A0A250B378</accession>
<keyword evidence="3" id="KW-1185">Reference proteome</keyword>
<dbReference type="OrthoDB" id="7858522at2"/>
<feature type="transmembrane region" description="Helical" evidence="1">
    <location>
        <begin position="134"/>
        <end position="157"/>
    </location>
</feature>
<dbReference type="EMBL" id="CP014136">
    <property type="protein sequence ID" value="ATA20545.1"/>
    <property type="molecule type" value="Genomic_DNA"/>
</dbReference>
<dbReference type="Pfam" id="PF10688">
    <property type="entry name" value="Imp-YgjV"/>
    <property type="match status" value="1"/>
</dbReference>
<dbReference type="RefSeq" id="WP_095847133.1">
    <property type="nucleotide sequence ID" value="NZ_CP014136.1"/>
</dbReference>
<dbReference type="PIRSF" id="PIRSF011443">
    <property type="entry name" value="YgjV"/>
    <property type="match status" value="1"/>
</dbReference>
<evidence type="ECO:0008006" key="4">
    <source>
        <dbReference type="Google" id="ProtNLM"/>
    </source>
</evidence>
<feature type="transmembrane region" description="Helical" evidence="1">
    <location>
        <begin position="36"/>
        <end position="59"/>
    </location>
</feature>
<dbReference type="KEGG" id="gqu:AWC35_14995"/>
<dbReference type="Proteomes" id="UP000217182">
    <property type="component" value="Chromosome"/>
</dbReference>
<organism evidence="2 3">
    <name type="scientific">Gibbsiella quercinecans</name>
    <dbReference type="NCBI Taxonomy" id="929813"/>
    <lineage>
        <taxon>Bacteria</taxon>
        <taxon>Pseudomonadati</taxon>
        <taxon>Pseudomonadota</taxon>
        <taxon>Gammaproteobacteria</taxon>
        <taxon>Enterobacterales</taxon>
        <taxon>Yersiniaceae</taxon>
        <taxon>Gibbsiella</taxon>
    </lineage>
</organism>
<gene>
    <name evidence="2" type="ORF">AWC35_14995</name>
</gene>
<keyword evidence="1" id="KW-1133">Transmembrane helix</keyword>
<dbReference type="InterPro" id="IPR026267">
    <property type="entry name" value="YgjV"/>
</dbReference>
<reference evidence="2 3" key="1">
    <citation type="submission" date="2016-01" db="EMBL/GenBank/DDBJ databases">
        <authorList>
            <person name="Oliw E.H."/>
        </authorList>
    </citation>
    <scope>NUCLEOTIDE SEQUENCE [LARGE SCALE GENOMIC DNA]</scope>
    <source>
        <strain evidence="2 3">FRB97</strain>
    </source>
</reference>
<keyword evidence="1" id="KW-0472">Membrane</keyword>
<evidence type="ECO:0000313" key="3">
    <source>
        <dbReference type="Proteomes" id="UP000217182"/>
    </source>
</evidence>
<keyword evidence="1" id="KW-0812">Transmembrane</keyword>
<protein>
    <recommendedName>
        <fullName evidence="4">YgjV family protein</fullName>
    </recommendedName>
</protein>